<keyword evidence="6 9" id="KW-1133">Transmembrane helix</keyword>
<dbReference type="Proteomes" id="UP000509510">
    <property type="component" value="Chromosome IV"/>
</dbReference>
<gene>
    <name evidence="11" type="ORF">TRUGW13939_07968</name>
</gene>
<evidence type="ECO:0000256" key="1">
    <source>
        <dbReference type="ARBA" id="ARBA00004141"/>
    </source>
</evidence>
<feature type="domain" description="Amino acid transporter transmembrane" evidence="10">
    <location>
        <begin position="240"/>
        <end position="631"/>
    </location>
</feature>
<keyword evidence="4 9" id="KW-0812">Transmembrane</keyword>
<organism evidence="11 12">
    <name type="scientific">Talaromyces rugulosus</name>
    <name type="common">Penicillium rugulosum</name>
    <dbReference type="NCBI Taxonomy" id="121627"/>
    <lineage>
        <taxon>Eukaryota</taxon>
        <taxon>Fungi</taxon>
        <taxon>Dikarya</taxon>
        <taxon>Ascomycota</taxon>
        <taxon>Pezizomycotina</taxon>
        <taxon>Eurotiomycetes</taxon>
        <taxon>Eurotiomycetidae</taxon>
        <taxon>Eurotiales</taxon>
        <taxon>Trichocomaceae</taxon>
        <taxon>Talaromyces</taxon>
        <taxon>Talaromyces sect. Islandici</taxon>
    </lineage>
</organism>
<comment type="similarity">
    <text evidence="2">Belongs to the amino acid/polyamine transporter 2 family.</text>
</comment>
<keyword evidence="3" id="KW-0813">Transport</keyword>
<feature type="transmembrane region" description="Helical" evidence="9">
    <location>
        <begin position="319"/>
        <end position="340"/>
    </location>
</feature>
<dbReference type="InterPro" id="IPR013057">
    <property type="entry name" value="AA_transpt_TM"/>
</dbReference>
<feature type="compositionally biased region" description="Polar residues" evidence="8">
    <location>
        <begin position="14"/>
        <end position="38"/>
    </location>
</feature>
<feature type="transmembrane region" description="Helical" evidence="9">
    <location>
        <begin position="423"/>
        <end position="444"/>
    </location>
</feature>
<feature type="transmembrane region" description="Helical" evidence="9">
    <location>
        <begin position="268"/>
        <end position="289"/>
    </location>
</feature>
<evidence type="ECO:0000313" key="12">
    <source>
        <dbReference type="Proteomes" id="UP000509510"/>
    </source>
</evidence>
<dbReference type="PANTHER" id="PTHR22950">
    <property type="entry name" value="AMINO ACID TRANSPORTER"/>
    <property type="match status" value="1"/>
</dbReference>
<dbReference type="Pfam" id="PF01490">
    <property type="entry name" value="Aa_trans"/>
    <property type="match status" value="1"/>
</dbReference>
<dbReference type="KEGG" id="trg:TRUGW13939_07968"/>
<reference evidence="12" key="1">
    <citation type="submission" date="2020-06" db="EMBL/GenBank/DDBJ databases">
        <title>A chromosome-scale genome assembly of Talaromyces rugulosus W13939.</title>
        <authorList>
            <person name="Wang B."/>
            <person name="Guo L."/>
            <person name="Ye K."/>
            <person name="Wang L."/>
        </authorList>
    </citation>
    <scope>NUCLEOTIDE SEQUENCE [LARGE SCALE GENOMIC DNA]</scope>
    <source>
        <strain evidence="12">W13939</strain>
    </source>
</reference>
<feature type="compositionally biased region" description="Basic and acidic residues" evidence="8">
    <location>
        <begin position="1"/>
        <end position="12"/>
    </location>
</feature>
<evidence type="ECO:0000256" key="5">
    <source>
        <dbReference type="ARBA" id="ARBA00022970"/>
    </source>
</evidence>
<feature type="transmembrane region" description="Helical" evidence="9">
    <location>
        <begin position="456"/>
        <end position="479"/>
    </location>
</feature>
<evidence type="ECO:0000256" key="9">
    <source>
        <dbReference type="SAM" id="Phobius"/>
    </source>
</evidence>
<dbReference type="GO" id="GO:0005774">
    <property type="term" value="C:vacuolar membrane"/>
    <property type="evidence" value="ECO:0007669"/>
    <property type="project" value="TreeGrafter"/>
</dbReference>
<feature type="transmembrane region" description="Helical" evidence="9">
    <location>
        <begin position="374"/>
        <end position="395"/>
    </location>
</feature>
<evidence type="ECO:0000256" key="2">
    <source>
        <dbReference type="ARBA" id="ARBA00008066"/>
    </source>
</evidence>
<keyword evidence="12" id="KW-1185">Reference proteome</keyword>
<dbReference type="RefSeq" id="XP_035346997.1">
    <property type="nucleotide sequence ID" value="XM_035491104.1"/>
</dbReference>
<dbReference type="GO" id="GO:0015179">
    <property type="term" value="F:L-amino acid transmembrane transporter activity"/>
    <property type="evidence" value="ECO:0007669"/>
    <property type="project" value="TreeGrafter"/>
</dbReference>
<evidence type="ECO:0000256" key="6">
    <source>
        <dbReference type="ARBA" id="ARBA00022989"/>
    </source>
</evidence>
<feature type="transmembrane region" description="Helical" evidence="9">
    <location>
        <begin position="499"/>
        <end position="519"/>
    </location>
</feature>
<evidence type="ECO:0000256" key="3">
    <source>
        <dbReference type="ARBA" id="ARBA00022448"/>
    </source>
</evidence>
<protein>
    <recommendedName>
        <fullName evidence="10">Amino acid transporter transmembrane domain-containing protein</fullName>
    </recommendedName>
</protein>
<comment type="subcellular location">
    <subcellularLocation>
        <location evidence="1">Membrane</location>
        <topology evidence="1">Multi-pass membrane protein</topology>
    </subcellularLocation>
</comment>
<proteinExistence type="inferred from homology"/>
<dbReference type="AlphaFoldDB" id="A0A7H8R3E6"/>
<dbReference type="OrthoDB" id="655540at2759"/>
<feature type="transmembrane region" description="Helical" evidence="9">
    <location>
        <begin position="243"/>
        <end position="262"/>
    </location>
</feature>
<dbReference type="PANTHER" id="PTHR22950:SF692">
    <property type="entry name" value="TRANSMEMBRANE AMINO ACID TRANSPORTER FAMILY PROTEIN"/>
    <property type="match status" value="1"/>
</dbReference>
<keyword evidence="7 9" id="KW-0472">Membrane</keyword>
<feature type="transmembrane region" description="Helical" evidence="9">
    <location>
        <begin position="554"/>
        <end position="571"/>
    </location>
</feature>
<evidence type="ECO:0000256" key="7">
    <source>
        <dbReference type="ARBA" id="ARBA00023136"/>
    </source>
</evidence>
<feature type="region of interest" description="Disordered" evidence="8">
    <location>
        <begin position="113"/>
        <end position="160"/>
    </location>
</feature>
<feature type="transmembrane region" description="Helical" evidence="9">
    <location>
        <begin position="612"/>
        <end position="634"/>
    </location>
</feature>
<evidence type="ECO:0000256" key="8">
    <source>
        <dbReference type="SAM" id="MobiDB-lite"/>
    </source>
</evidence>
<evidence type="ECO:0000259" key="10">
    <source>
        <dbReference type="Pfam" id="PF01490"/>
    </source>
</evidence>
<accession>A0A7H8R3E6</accession>
<name>A0A7H8R3E6_TALRU</name>
<feature type="transmembrane region" description="Helical" evidence="9">
    <location>
        <begin position="346"/>
        <end position="367"/>
    </location>
</feature>
<feature type="transmembrane region" description="Helical" evidence="9">
    <location>
        <begin position="577"/>
        <end position="600"/>
    </location>
</feature>
<keyword evidence="5" id="KW-0029">Amino-acid transport</keyword>
<sequence length="639" mass="70263">MSNENTHDERYGRSMSQGSIGSNLASWLSGRASPSTSVNRRESEASDYGFHGDIDDDEDYGLRRSPSISMRFRQAGGVNSIDNFARSWQRAAGFLEIVPRRSSFAFDSEGEDFDDARRGSYHTPTQPLLSGPFDRPRASSDAIDDGTGRDSFSHEGTGSLRRDPASALLSAYDTSSFGRSLGTSYGTISSRVSETTRQRTLELHHEHRAINAEPPPGTEPLLVKQVEHEDGTKENIIVGQSTVYQTIFNSVNVLIGVGLLSLPLGIKHAGWLIGLSFLCFSAGATAYTAKILAKCSDIDHSIVTYGDLAYVSFGHRARLITSLLFCLELLGACVALVVLFGDSLDVLIPGFGLVRWKIICGIILMPLSFIPLRFLSVTSILGIISCTAIVVIVFIDGLIKPDTPGSLIQPAKTYLFPEHWSTLPLSFGLLMSPWGGHGVFPNIYRDMRHPHKYGQSLWITYIFTFSLDFFMAVIGWLMFGDDVSDEITANVLLTTSYPQALSICIVIFIAIIPITKVPLNARPLVTTAEVLCGLSPASQRHDTHVSKSTIIGRAFVRFAIIVLIVFIAVVFPSFDRIMALMGSCLCFTICIILPIAFYLKIFGNEVPVRERIFDWVLLIISSIMALVGTVWVFLPKDTF</sequence>
<dbReference type="EMBL" id="CP055901">
    <property type="protein sequence ID" value="QKX60822.1"/>
    <property type="molecule type" value="Genomic_DNA"/>
</dbReference>
<dbReference type="GeneID" id="55995457"/>
<evidence type="ECO:0000256" key="4">
    <source>
        <dbReference type="ARBA" id="ARBA00022692"/>
    </source>
</evidence>
<feature type="region of interest" description="Disordered" evidence="8">
    <location>
        <begin position="1"/>
        <end position="61"/>
    </location>
</feature>
<evidence type="ECO:0000313" key="11">
    <source>
        <dbReference type="EMBL" id="QKX60822.1"/>
    </source>
</evidence>